<proteinExistence type="predicted"/>
<accession>A0AA38I621</accession>
<sequence length="117" mass="14125">MHLYLCISLCDKRNNKYRFASCANTLSKLRPWRKDEKKSVLHWQQNVYSREMIYVRASETDGWGKRRWNKEEGGGREGHRKDIKQYLEMPYLRFLCSESNASNKSQMEEYFIVVNTY</sequence>
<reference evidence="1" key="1">
    <citation type="journal article" date="2023" name="G3 (Bethesda)">
        <title>Whole genome assemblies of Zophobas morio and Tenebrio molitor.</title>
        <authorList>
            <person name="Kaur S."/>
            <person name="Stinson S.A."/>
            <person name="diCenzo G.C."/>
        </authorList>
    </citation>
    <scope>NUCLEOTIDE SEQUENCE</scope>
    <source>
        <strain evidence="1">QUZm001</strain>
    </source>
</reference>
<gene>
    <name evidence="1" type="ORF">Zmor_017962</name>
</gene>
<dbReference type="AlphaFoldDB" id="A0AA38I621"/>
<protein>
    <submittedName>
        <fullName evidence="1">Uncharacterized protein</fullName>
    </submittedName>
</protein>
<comment type="caution">
    <text evidence="1">The sequence shown here is derived from an EMBL/GenBank/DDBJ whole genome shotgun (WGS) entry which is preliminary data.</text>
</comment>
<dbReference type="Proteomes" id="UP001168821">
    <property type="component" value="Unassembled WGS sequence"/>
</dbReference>
<dbReference type="EMBL" id="JALNTZ010000005">
    <property type="protein sequence ID" value="KAJ3651958.1"/>
    <property type="molecule type" value="Genomic_DNA"/>
</dbReference>
<keyword evidence="2" id="KW-1185">Reference proteome</keyword>
<evidence type="ECO:0000313" key="2">
    <source>
        <dbReference type="Proteomes" id="UP001168821"/>
    </source>
</evidence>
<name>A0AA38I621_9CUCU</name>
<evidence type="ECO:0000313" key="1">
    <source>
        <dbReference type="EMBL" id="KAJ3651958.1"/>
    </source>
</evidence>
<organism evidence="1 2">
    <name type="scientific">Zophobas morio</name>
    <dbReference type="NCBI Taxonomy" id="2755281"/>
    <lineage>
        <taxon>Eukaryota</taxon>
        <taxon>Metazoa</taxon>
        <taxon>Ecdysozoa</taxon>
        <taxon>Arthropoda</taxon>
        <taxon>Hexapoda</taxon>
        <taxon>Insecta</taxon>
        <taxon>Pterygota</taxon>
        <taxon>Neoptera</taxon>
        <taxon>Endopterygota</taxon>
        <taxon>Coleoptera</taxon>
        <taxon>Polyphaga</taxon>
        <taxon>Cucujiformia</taxon>
        <taxon>Tenebrionidae</taxon>
        <taxon>Zophobas</taxon>
    </lineage>
</organism>